<organism evidence="1 2">
    <name type="scientific">Paenibacillus mesotrionivorans</name>
    <dbReference type="NCBI Taxonomy" id="3160968"/>
    <lineage>
        <taxon>Bacteria</taxon>
        <taxon>Bacillati</taxon>
        <taxon>Bacillota</taxon>
        <taxon>Bacilli</taxon>
        <taxon>Bacillales</taxon>
        <taxon>Paenibacillaceae</taxon>
        <taxon>Paenibacillus</taxon>
    </lineage>
</organism>
<keyword evidence="2" id="KW-1185">Reference proteome</keyword>
<proteinExistence type="predicted"/>
<evidence type="ECO:0000313" key="1">
    <source>
        <dbReference type="EMBL" id="MFM9327135.1"/>
    </source>
</evidence>
<accession>A0ACC7NRW0</accession>
<name>A0ACC7NRW0_9BACL</name>
<dbReference type="Proteomes" id="UP001631969">
    <property type="component" value="Unassembled WGS sequence"/>
</dbReference>
<evidence type="ECO:0000313" key="2">
    <source>
        <dbReference type="Proteomes" id="UP001631969"/>
    </source>
</evidence>
<sequence length="532" mass="59523">MESRTLNVPQYGRAELTLHTTSAFGNPYTDVDLKVEFTLPDGSIILADGFYDGGNCFRARAYACRCGVWRWRSLSSHPDMDGQAGEFAVHPSLLPGKLRIHPRDPYQFAYDNGEWFLHIGDTGYRYLASAEAGWQEYLDQAAACGFTKIRTWFSLGRSDVKNLLEHNRKRLNLAYWQEMDRRLAYAWSRYPRVMLQLIPFGEDLEEVLNYGEGEEGARLILKNAIARFSAYSNVQWCFSNDLQLESSFSGKSERAGQEREMEMADRLKTSINRVGGDSAVMEPWGTLRTNHQSRFSGYSFLDAPWSDLITLEDLGQVDGAALLHYRSLSAQPAVLDEDRYESWRAPCHPRYFFRRLMWASLLSGGHATYGGLRTWDAYDGDLCGMQGYFKACGDGKLSEGAHDFVHIHRFFRETGLSLAGMIPDDGAAGADPLRWKACRDQAGCTWIIYLANPDQYEGHAPDGFDGLYTDELAAPSCEPASVALPAYVLANAVSAWYNPSTGQWIEADGSKPVMISPGGGDWVLLVRGGQAV</sequence>
<comment type="caution">
    <text evidence="1">The sequence shown here is derived from an EMBL/GenBank/DDBJ whole genome shotgun (WGS) entry which is preliminary data.</text>
</comment>
<protein>
    <submittedName>
        <fullName evidence="1">DUF5060 domain-containing protein</fullName>
    </submittedName>
</protein>
<reference evidence="1" key="1">
    <citation type="submission" date="2024-12" db="EMBL/GenBank/DDBJ databases">
        <authorList>
            <person name="Wu N."/>
        </authorList>
    </citation>
    <scope>NUCLEOTIDE SEQUENCE</scope>
    <source>
        <strain evidence="1">P15</strain>
    </source>
</reference>
<dbReference type="EMBL" id="JBJURJ010000001">
    <property type="protein sequence ID" value="MFM9327135.1"/>
    <property type="molecule type" value="Genomic_DNA"/>
</dbReference>
<gene>
    <name evidence="1" type="ORF">ACI1P1_02375</name>
</gene>